<accession>A0A1H8D8I6</accession>
<evidence type="ECO:0000256" key="6">
    <source>
        <dbReference type="ARBA" id="ARBA00048348"/>
    </source>
</evidence>
<dbReference type="Gene3D" id="3.10.200.10">
    <property type="entry name" value="Alpha carbonic anhydrase"/>
    <property type="match status" value="1"/>
</dbReference>
<feature type="chain" id="PRO_5010274751" description="carbonic anhydrase" evidence="7">
    <location>
        <begin position="29"/>
        <end position="292"/>
    </location>
</feature>
<dbReference type="InterPro" id="IPR036398">
    <property type="entry name" value="CA_dom_sf"/>
</dbReference>
<dbReference type="PANTHER" id="PTHR18952:SF265">
    <property type="entry name" value="CARBONIC ANHYDRASE"/>
    <property type="match status" value="1"/>
</dbReference>
<protein>
    <recommendedName>
        <fullName evidence="2">carbonic anhydrase</fullName>
        <ecNumber evidence="2">4.2.1.1</ecNumber>
    </recommendedName>
</protein>
<dbReference type="AlphaFoldDB" id="A0A1H8D8I6"/>
<dbReference type="EMBL" id="FOCT01000002">
    <property type="protein sequence ID" value="SEN02888.1"/>
    <property type="molecule type" value="Genomic_DNA"/>
</dbReference>
<feature type="domain" description="Alpha-carbonic anhydrase" evidence="8">
    <location>
        <begin position="19"/>
        <end position="248"/>
    </location>
</feature>
<evidence type="ECO:0000313" key="9">
    <source>
        <dbReference type="EMBL" id="SEN02888.1"/>
    </source>
</evidence>
<dbReference type="InterPro" id="IPR001148">
    <property type="entry name" value="CA_dom"/>
</dbReference>
<dbReference type="EC" id="4.2.1.1" evidence="2"/>
<feature type="signal peptide" evidence="7">
    <location>
        <begin position="1"/>
        <end position="28"/>
    </location>
</feature>
<dbReference type="CDD" id="cd03124">
    <property type="entry name" value="alpha_CA_prokaryotic_like"/>
    <property type="match status" value="1"/>
</dbReference>
<dbReference type="SMART" id="SM01057">
    <property type="entry name" value="Carb_anhydrase"/>
    <property type="match status" value="1"/>
</dbReference>
<dbReference type="InterPro" id="IPR041891">
    <property type="entry name" value="Alpha_CA_prokaryot-like"/>
</dbReference>
<comment type="similarity">
    <text evidence="1">Belongs to the alpha-carbonic anhydrase family.</text>
</comment>
<dbReference type="SUPFAM" id="SSF51069">
    <property type="entry name" value="Carbonic anhydrase"/>
    <property type="match status" value="1"/>
</dbReference>
<reference evidence="9" key="1">
    <citation type="submission" date="2016-10" db="EMBL/GenBank/DDBJ databases">
        <authorList>
            <person name="de Groot N.N."/>
        </authorList>
    </citation>
    <scope>NUCLEOTIDE SEQUENCE [LARGE SCALE GENOMIC DNA]</scope>
    <source>
        <strain evidence="9">Nl18</strain>
    </source>
</reference>
<evidence type="ECO:0000256" key="3">
    <source>
        <dbReference type="ARBA" id="ARBA00022723"/>
    </source>
</evidence>
<proteinExistence type="inferred from homology"/>
<evidence type="ECO:0000256" key="2">
    <source>
        <dbReference type="ARBA" id="ARBA00012925"/>
    </source>
</evidence>
<dbReference type="PANTHER" id="PTHR18952">
    <property type="entry name" value="CARBONIC ANHYDRASE"/>
    <property type="match status" value="1"/>
</dbReference>
<keyword evidence="5" id="KW-0456">Lyase</keyword>
<name>A0A1H8D8I6_9PROT</name>
<keyword evidence="4" id="KW-0862">Zinc</keyword>
<dbReference type="Pfam" id="PF00194">
    <property type="entry name" value="Carb_anhydrase"/>
    <property type="match status" value="1"/>
</dbReference>
<dbReference type="InterPro" id="IPR023561">
    <property type="entry name" value="Carbonic_anhydrase_a-class"/>
</dbReference>
<evidence type="ECO:0000256" key="7">
    <source>
        <dbReference type="SAM" id="SignalP"/>
    </source>
</evidence>
<sequence>MNMSLLRLSRQTALFSALLVFGMSTSHAEVTPSALAMMESQSPIDFRSDSTYFGRLPALNFNLSSDTSLDVINNGSPDPEKTAVRGNVNPGAGSLTLSGHDWELAQFHFHTPSEHLLNGVASPMEMHLVFSDSNDNLLVVGRWVQAFQDPDAFNSDLDPIFSQIPQNTSETLHIDHFNLNTLIPSNLESFRYSGSLTTPDFDEGVSWVMLSQPLFMSSEQINAFSSLFPEGDAREVQALNGRIVLTDVPGFVTAVPEPETYAMMLAGLCLMAFVARGKNKPLTGHVPTGSVA</sequence>
<evidence type="ECO:0000256" key="5">
    <source>
        <dbReference type="ARBA" id="ARBA00023239"/>
    </source>
</evidence>
<gene>
    <name evidence="9" type="ORF">SAMN05216404_102180</name>
</gene>
<dbReference type="Proteomes" id="UP000183898">
    <property type="component" value="Unassembled WGS sequence"/>
</dbReference>
<evidence type="ECO:0000256" key="4">
    <source>
        <dbReference type="ARBA" id="ARBA00022833"/>
    </source>
</evidence>
<comment type="catalytic activity">
    <reaction evidence="6">
        <text>hydrogencarbonate + H(+) = CO2 + H2O</text>
        <dbReference type="Rhea" id="RHEA:10748"/>
        <dbReference type="ChEBI" id="CHEBI:15377"/>
        <dbReference type="ChEBI" id="CHEBI:15378"/>
        <dbReference type="ChEBI" id="CHEBI:16526"/>
        <dbReference type="ChEBI" id="CHEBI:17544"/>
        <dbReference type="EC" id="4.2.1.1"/>
    </reaction>
</comment>
<dbReference type="InterPro" id="IPR013424">
    <property type="entry name" value="Ice-binding_C"/>
</dbReference>
<dbReference type="PROSITE" id="PS51144">
    <property type="entry name" value="ALPHA_CA_2"/>
    <property type="match status" value="1"/>
</dbReference>
<evidence type="ECO:0000259" key="8">
    <source>
        <dbReference type="PROSITE" id="PS51144"/>
    </source>
</evidence>
<organism evidence="9">
    <name type="scientific">Nitrosospira multiformis</name>
    <dbReference type="NCBI Taxonomy" id="1231"/>
    <lineage>
        <taxon>Bacteria</taxon>
        <taxon>Pseudomonadati</taxon>
        <taxon>Pseudomonadota</taxon>
        <taxon>Betaproteobacteria</taxon>
        <taxon>Nitrosomonadales</taxon>
        <taxon>Nitrosomonadaceae</taxon>
        <taxon>Nitrosospira</taxon>
    </lineage>
</organism>
<dbReference type="Pfam" id="PF07589">
    <property type="entry name" value="PEP-CTERM"/>
    <property type="match status" value="1"/>
</dbReference>
<keyword evidence="3" id="KW-0479">Metal-binding</keyword>
<dbReference type="GO" id="GO:0004089">
    <property type="term" value="F:carbonate dehydratase activity"/>
    <property type="evidence" value="ECO:0007669"/>
    <property type="project" value="UniProtKB-EC"/>
</dbReference>
<keyword evidence="7" id="KW-0732">Signal</keyword>
<dbReference type="GO" id="GO:0008270">
    <property type="term" value="F:zinc ion binding"/>
    <property type="evidence" value="ECO:0007669"/>
    <property type="project" value="InterPro"/>
</dbReference>
<dbReference type="NCBIfam" id="TIGR02595">
    <property type="entry name" value="PEP_CTERM"/>
    <property type="match status" value="1"/>
</dbReference>
<evidence type="ECO:0000256" key="1">
    <source>
        <dbReference type="ARBA" id="ARBA00010718"/>
    </source>
</evidence>